<evidence type="ECO:0008006" key="3">
    <source>
        <dbReference type="Google" id="ProtNLM"/>
    </source>
</evidence>
<dbReference type="EMBL" id="AZFU01000044">
    <property type="protein sequence ID" value="KRM02157.1"/>
    <property type="molecule type" value="Genomic_DNA"/>
</dbReference>
<accession>A0A0R1V9L3</accession>
<dbReference type="PROSITE" id="PS51257">
    <property type="entry name" value="PROKAR_LIPOPROTEIN"/>
    <property type="match status" value="1"/>
</dbReference>
<comment type="caution">
    <text evidence="1">The sequence shown here is derived from an EMBL/GenBank/DDBJ whole genome shotgun (WGS) entry which is preliminary data.</text>
</comment>
<evidence type="ECO:0000313" key="1">
    <source>
        <dbReference type="EMBL" id="KRM02157.1"/>
    </source>
</evidence>
<dbReference type="Proteomes" id="UP000051307">
    <property type="component" value="Unassembled WGS sequence"/>
</dbReference>
<evidence type="ECO:0000313" key="2">
    <source>
        <dbReference type="Proteomes" id="UP000051307"/>
    </source>
</evidence>
<dbReference type="RefSeq" id="WP_025014442.1">
    <property type="nucleotide sequence ID" value="NZ_AZFU01000044.1"/>
</dbReference>
<protein>
    <recommendedName>
        <fullName evidence="3">Type II secretion system protein</fullName>
    </recommendedName>
</protein>
<dbReference type="eggNOG" id="ENOG5032M4K">
    <property type="taxonomic scope" value="Bacteria"/>
</dbReference>
<proteinExistence type="predicted"/>
<name>A0A0R1V9L3_9LACO</name>
<sequence>MRKAKGFLMAESIVALIIATVAVSCLYLTVAESQKNGREIELKTDRAYAYHVLKESNLDQVTVHDRIYEKVGHNYVYDRDAKQEFVVEN</sequence>
<dbReference type="AlphaFoldDB" id="A0A0R1V9L3"/>
<reference evidence="1 2" key="1">
    <citation type="journal article" date="2015" name="Genome Announc.">
        <title>Expanding the biotechnology potential of lactobacilli through comparative genomics of 213 strains and associated genera.</title>
        <authorList>
            <person name="Sun Z."/>
            <person name="Harris H.M."/>
            <person name="McCann A."/>
            <person name="Guo C."/>
            <person name="Argimon S."/>
            <person name="Zhang W."/>
            <person name="Yang X."/>
            <person name="Jeffery I.B."/>
            <person name="Cooney J.C."/>
            <person name="Kagawa T.F."/>
            <person name="Liu W."/>
            <person name="Song Y."/>
            <person name="Salvetti E."/>
            <person name="Wrobel A."/>
            <person name="Rasinkangas P."/>
            <person name="Parkhill J."/>
            <person name="Rea M.C."/>
            <person name="O'Sullivan O."/>
            <person name="Ritari J."/>
            <person name="Douillard F.P."/>
            <person name="Paul Ross R."/>
            <person name="Yang R."/>
            <person name="Briner A.E."/>
            <person name="Felis G.E."/>
            <person name="de Vos W.M."/>
            <person name="Barrangou R."/>
            <person name="Klaenhammer T.R."/>
            <person name="Caufield P.W."/>
            <person name="Cui Y."/>
            <person name="Zhang H."/>
            <person name="O'Toole P.W."/>
        </authorList>
    </citation>
    <scope>NUCLEOTIDE SEQUENCE [LARGE SCALE GENOMIC DNA]</scope>
    <source>
        <strain evidence="1 2">DSM 16761</strain>
    </source>
</reference>
<dbReference type="PATRIC" id="fig|1423767.3.peg.1824"/>
<organism evidence="1 2">
    <name type="scientific">Lactobacillus kitasatonis DSM 16761 = JCM 1039</name>
    <dbReference type="NCBI Taxonomy" id="1423767"/>
    <lineage>
        <taxon>Bacteria</taxon>
        <taxon>Bacillati</taxon>
        <taxon>Bacillota</taxon>
        <taxon>Bacilli</taxon>
        <taxon>Lactobacillales</taxon>
        <taxon>Lactobacillaceae</taxon>
        <taxon>Lactobacillus</taxon>
    </lineage>
</organism>
<gene>
    <name evidence="1" type="ORF">FC59_GL001758</name>
</gene>